<evidence type="ECO:0000259" key="17">
    <source>
        <dbReference type="PROSITE" id="PS51031"/>
    </source>
</evidence>
<dbReference type="PROSITE" id="PS51031">
    <property type="entry name" value="BESS"/>
    <property type="match status" value="1"/>
</dbReference>
<dbReference type="EnsemblMetazoa" id="XM_050641894.1">
    <property type="protein sequence ID" value="XP_050497851.1"/>
    <property type="gene ID" value="LOC114332422"/>
</dbReference>
<evidence type="ECO:0000313" key="18">
    <source>
        <dbReference type="EnsemblMetazoa" id="XP_050497851.1"/>
    </source>
</evidence>
<sequence length="383" mass="44614">MSKIPSGISRCSAKMCKNNSKNCNYSFFRFPKEADRARNWAMLCQREDLINKKTNLNLNRLCSVHFENTMFSNETRNRLCKNAVPSLFPSIEDSPNQHSNVDQVINCKKRWKNIKDTHDRRNKRNTKIIRTSSDAPLYKKGKKKWLLQEKLSFLRTPNYSRRDFCNVDENVGHDNIEIDGQSTSKDSEMEQELTAKESPPREPTSMENMNYRENLTSDIEEISKERDEIINENMNYRDNFTSAIEKRSREGDAMINENINYSENLISTIEKRSKERDAMIQQLFQTDTETDETDLFFRSIAMTVKKFPRHLQQRAKIQTLTMISNIESEMWSSGPSTSVSAIAQEVHYPSLCSNTTYTDTVTLNHFPEVKFSDVLEPSTQPNF</sequence>
<protein>
    <recommendedName>
        <fullName evidence="20">52 kDa repressor of the inhibitor of the protein kinase-like</fullName>
    </recommendedName>
</protein>
<evidence type="ECO:0000256" key="3">
    <source>
        <dbReference type="ARBA" id="ARBA00022723"/>
    </source>
</evidence>
<dbReference type="PANTHER" id="PTHR46600:SF1">
    <property type="entry name" value="THAP DOMAIN-CONTAINING PROTEIN 1"/>
    <property type="match status" value="1"/>
</dbReference>
<reference evidence="18" key="1">
    <citation type="submission" date="2025-05" db="UniProtKB">
        <authorList>
            <consortium name="EnsemblMetazoa"/>
        </authorList>
    </citation>
    <scope>IDENTIFICATION</scope>
</reference>
<evidence type="ECO:0000256" key="6">
    <source>
        <dbReference type="ARBA" id="ARBA00023015"/>
    </source>
</evidence>
<keyword evidence="19" id="KW-1185">Reference proteome</keyword>
<evidence type="ECO:0000256" key="14">
    <source>
        <dbReference type="SAM" id="Coils"/>
    </source>
</evidence>
<dbReference type="PROSITE" id="PS50950">
    <property type="entry name" value="ZF_THAP"/>
    <property type="match status" value="1"/>
</dbReference>
<dbReference type="InterPro" id="IPR026516">
    <property type="entry name" value="THAP1/10"/>
</dbReference>
<evidence type="ECO:0000256" key="9">
    <source>
        <dbReference type="ARBA" id="ARBA00023163"/>
    </source>
</evidence>
<feature type="domain" description="THAP-type" evidence="16">
    <location>
        <begin position="4"/>
        <end position="88"/>
    </location>
</feature>
<dbReference type="GeneID" id="114332422"/>
<evidence type="ECO:0000256" key="8">
    <source>
        <dbReference type="ARBA" id="ARBA00023125"/>
    </source>
</evidence>
<accession>A0ABM5JIT6</accession>
<evidence type="ECO:0000256" key="15">
    <source>
        <dbReference type="SAM" id="MobiDB-lite"/>
    </source>
</evidence>
<feature type="region of interest" description="Disordered" evidence="15">
    <location>
        <begin position="175"/>
        <end position="207"/>
    </location>
</feature>
<name>A0ABM5JIT6_DIAVI</name>
<evidence type="ECO:0000256" key="12">
    <source>
        <dbReference type="PROSITE-ProRule" id="PRU00309"/>
    </source>
</evidence>
<dbReference type="InterPro" id="IPR006612">
    <property type="entry name" value="THAP_Znf"/>
</dbReference>
<keyword evidence="6" id="KW-0805">Transcription regulation</keyword>
<feature type="coiled-coil region" evidence="14">
    <location>
        <begin position="212"/>
        <end position="239"/>
    </location>
</feature>
<feature type="compositionally biased region" description="Basic and acidic residues" evidence="15">
    <location>
        <begin position="185"/>
        <end position="200"/>
    </location>
</feature>
<evidence type="ECO:0000256" key="7">
    <source>
        <dbReference type="ARBA" id="ARBA00023054"/>
    </source>
</evidence>
<feature type="domain" description="BESS" evidence="17">
    <location>
        <begin position="290"/>
        <end position="329"/>
    </location>
</feature>
<keyword evidence="5" id="KW-0862">Zinc</keyword>
<keyword evidence="11" id="KW-0131">Cell cycle</keyword>
<dbReference type="PANTHER" id="PTHR46600">
    <property type="entry name" value="THAP DOMAIN-CONTAINING"/>
    <property type="match status" value="1"/>
</dbReference>
<dbReference type="SMART" id="SM00980">
    <property type="entry name" value="THAP"/>
    <property type="match status" value="1"/>
</dbReference>
<evidence type="ECO:0000256" key="2">
    <source>
        <dbReference type="ARBA" id="ARBA00006177"/>
    </source>
</evidence>
<dbReference type="SMART" id="SM00692">
    <property type="entry name" value="DM3"/>
    <property type="match status" value="1"/>
</dbReference>
<dbReference type="Pfam" id="PF05485">
    <property type="entry name" value="THAP"/>
    <property type="match status" value="1"/>
</dbReference>
<evidence type="ECO:0000256" key="11">
    <source>
        <dbReference type="ARBA" id="ARBA00023306"/>
    </source>
</evidence>
<keyword evidence="8 12" id="KW-0238">DNA-binding</keyword>
<evidence type="ECO:0000313" key="19">
    <source>
        <dbReference type="Proteomes" id="UP001652700"/>
    </source>
</evidence>
<proteinExistence type="inferred from homology"/>
<organism evidence="18 19">
    <name type="scientific">Diabrotica virgifera virgifera</name>
    <name type="common">western corn rootworm</name>
    <dbReference type="NCBI Taxonomy" id="50390"/>
    <lineage>
        <taxon>Eukaryota</taxon>
        <taxon>Metazoa</taxon>
        <taxon>Ecdysozoa</taxon>
        <taxon>Arthropoda</taxon>
        <taxon>Hexapoda</taxon>
        <taxon>Insecta</taxon>
        <taxon>Pterygota</taxon>
        <taxon>Neoptera</taxon>
        <taxon>Endopterygota</taxon>
        <taxon>Coleoptera</taxon>
        <taxon>Polyphaga</taxon>
        <taxon>Cucujiformia</taxon>
        <taxon>Chrysomeloidea</taxon>
        <taxon>Chrysomelidae</taxon>
        <taxon>Galerucinae</taxon>
        <taxon>Diabroticina</taxon>
        <taxon>Diabroticites</taxon>
        <taxon>Diabrotica</taxon>
    </lineage>
</organism>
<evidence type="ECO:0000259" key="16">
    <source>
        <dbReference type="PROSITE" id="PS50950"/>
    </source>
</evidence>
<comment type="similarity">
    <text evidence="2">Belongs to the THAP1 family.</text>
</comment>
<dbReference type="InterPro" id="IPR004210">
    <property type="entry name" value="BESS_motif"/>
</dbReference>
<evidence type="ECO:0008006" key="20">
    <source>
        <dbReference type="Google" id="ProtNLM"/>
    </source>
</evidence>
<evidence type="ECO:0000256" key="5">
    <source>
        <dbReference type="ARBA" id="ARBA00022833"/>
    </source>
</evidence>
<dbReference type="SUPFAM" id="SSF57716">
    <property type="entry name" value="Glucocorticoid receptor-like (DNA-binding domain)"/>
    <property type="match status" value="1"/>
</dbReference>
<keyword evidence="9" id="KW-0804">Transcription</keyword>
<evidence type="ECO:0000256" key="4">
    <source>
        <dbReference type="ARBA" id="ARBA00022771"/>
    </source>
</evidence>
<keyword evidence="4 12" id="KW-0863">Zinc-finger</keyword>
<keyword evidence="10 13" id="KW-0539">Nucleus</keyword>
<keyword evidence="7 14" id="KW-0175">Coiled coil</keyword>
<evidence type="ECO:0000256" key="13">
    <source>
        <dbReference type="PROSITE-ProRule" id="PRU00371"/>
    </source>
</evidence>
<keyword evidence="3" id="KW-0479">Metal-binding</keyword>
<dbReference type="Proteomes" id="UP001652700">
    <property type="component" value="Unplaced"/>
</dbReference>
<dbReference type="RefSeq" id="XP_050497851.1">
    <property type="nucleotide sequence ID" value="XM_050641894.1"/>
</dbReference>
<comment type="subcellular location">
    <subcellularLocation>
        <location evidence="1">Nucleus</location>
        <location evidence="1">Nucleoplasm</location>
    </subcellularLocation>
</comment>
<evidence type="ECO:0000256" key="1">
    <source>
        <dbReference type="ARBA" id="ARBA00004642"/>
    </source>
</evidence>
<evidence type="ECO:0000256" key="10">
    <source>
        <dbReference type="ARBA" id="ARBA00023242"/>
    </source>
</evidence>